<evidence type="ECO:0000313" key="1">
    <source>
        <dbReference type="EMBL" id="SDT89648.1"/>
    </source>
</evidence>
<dbReference type="Proteomes" id="UP000199608">
    <property type="component" value="Unassembled WGS sequence"/>
</dbReference>
<evidence type="ECO:0000313" key="2">
    <source>
        <dbReference type="Proteomes" id="UP000199608"/>
    </source>
</evidence>
<sequence length="179" mass="20909">METFTKPEALVENPHYKDQRQKCLAGLSEDMIDGPIMDLVNAFNKLPYCFTLQSCHGHFVYTGQNDPYNLEPLPITDTVIRVEYRIAYIALCIENSDLGRIFLNDLEKITVIDPKNIQFGSAEWFWKRQANSYALQVEPDRFKFEDKAILDYKEALKIQNVRNDFFVHLKKLLAVKKTR</sequence>
<gene>
    <name evidence="1" type="ORF">SAMN04487931_102466</name>
</gene>
<protein>
    <submittedName>
        <fullName evidence="1">Uncharacterized protein</fullName>
    </submittedName>
</protein>
<proteinExistence type="predicted"/>
<name>A0A1H2E4N7_9BACT</name>
<dbReference type="AlphaFoldDB" id="A0A1H2E4N7"/>
<organism evidence="1 2">
    <name type="scientific">Desulfobacula phenolica</name>
    <dbReference type="NCBI Taxonomy" id="90732"/>
    <lineage>
        <taxon>Bacteria</taxon>
        <taxon>Pseudomonadati</taxon>
        <taxon>Thermodesulfobacteriota</taxon>
        <taxon>Desulfobacteria</taxon>
        <taxon>Desulfobacterales</taxon>
        <taxon>Desulfobacteraceae</taxon>
        <taxon>Desulfobacula</taxon>
    </lineage>
</organism>
<dbReference type="RefSeq" id="WP_092231010.1">
    <property type="nucleotide sequence ID" value="NZ_FNLL01000002.1"/>
</dbReference>
<accession>A0A1H2E4N7</accession>
<reference evidence="2" key="1">
    <citation type="submission" date="2016-10" db="EMBL/GenBank/DDBJ databases">
        <authorList>
            <person name="Varghese N."/>
            <person name="Submissions S."/>
        </authorList>
    </citation>
    <scope>NUCLEOTIDE SEQUENCE [LARGE SCALE GENOMIC DNA]</scope>
    <source>
        <strain evidence="2">DSM 3384</strain>
    </source>
</reference>
<dbReference type="EMBL" id="FNLL01000002">
    <property type="protein sequence ID" value="SDT89648.1"/>
    <property type="molecule type" value="Genomic_DNA"/>
</dbReference>
<keyword evidence="2" id="KW-1185">Reference proteome</keyword>